<reference evidence="2 3" key="1">
    <citation type="submission" date="2018-04" db="EMBL/GenBank/DDBJ databases">
        <title>Genomic Encyclopedia of Archaeal and Bacterial Type Strains, Phase II (KMG-II): from individual species to whole genera.</title>
        <authorList>
            <person name="Goeker M."/>
        </authorList>
    </citation>
    <scope>NUCLEOTIDE SEQUENCE [LARGE SCALE GENOMIC DNA]</scope>
    <source>
        <strain evidence="2 3">DSM 12244</strain>
    </source>
</reference>
<evidence type="ECO:0000313" key="3">
    <source>
        <dbReference type="Proteomes" id="UP000244092"/>
    </source>
</evidence>
<feature type="region of interest" description="Disordered" evidence="1">
    <location>
        <begin position="1"/>
        <end position="20"/>
    </location>
</feature>
<evidence type="ECO:0000256" key="1">
    <source>
        <dbReference type="SAM" id="MobiDB-lite"/>
    </source>
</evidence>
<dbReference type="EMBL" id="QBKU01000002">
    <property type="protein sequence ID" value="PTX74928.1"/>
    <property type="molecule type" value="Genomic_DNA"/>
</dbReference>
<dbReference type="AlphaFoldDB" id="A0A2T6CHG2"/>
<proteinExistence type="predicted"/>
<sequence>MTDINAVQANDPAHPKTRQQLQDDAMVIENLLNTVMAMAFTSNVQDTMTVVEMAHDRAEKLNRDLDSVNMQEAVA</sequence>
<name>A0A2T6CHG2_9RHOB</name>
<dbReference type="RefSeq" id="WP_025049174.1">
    <property type="nucleotide sequence ID" value="NZ_QBKU01000002.1"/>
</dbReference>
<gene>
    <name evidence="2" type="ORF">C8N31_10229</name>
</gene>
<accession>A0A2T6CHG2</accession>
<evidence type="ECO:0000313" key="2">
    <source>
        <dbReference type="EMBL" id="PTX74928.1"/>
    </source>
</evidence>
<organism evidence="2 3">
    <name type="scientific">Sulfitobacter mediterraneus</name>
    <dbReference type="NCBI Taxonomy" id="83219"/>
    <lineage>
        <taxon>Bacteria</taxon>
        <taxon>Pseudomonadati</taxon>
        <taxon>Pseudomonadota</taxon>
        <taxon>Alphaproteobacteria</taxon>
        <taxon>Rhodobacterales</taxon>
        <taxon>Roseobacteraceae</taxon>
        <taxon>Sulfitobacter</taxon>
    </lineage>
</organism>
<protein>
    <submittedName>
        <fullName evidence="2">Uncharacterized protein</fullName>
    </submittedName>
</protein>
<dbReference type="Proteomes" id="UP000244092">
    <property type="component" value="Unassembled WGS sequence"/>
</dbReference>
<comment type="caution">
    <text evidence="2">The sequence shown here is derived from an EMBL/GenBank/DDBJ whole genome shotgun (WGS) entry which is preliminary data.</text>
</comment>